<evidence type="ECO:0000313" key="1">
    <source>
        <dbReference type="EMBL" id="KAK3793401.1"/>
    </source>
</evidence>
<organism evidence="1 2">
    <name type="scientific">Elysia crispata</name>
    <name type="common">lettuce slug</name>
    <dbReference type="NCBI Taxonomy" id="231223"/>
    <lineage>
        <taxon>Eukaryota</taxon>
        <taxon>Metazoa</taxon>
        <taxon>Spiralia</taxon>
        <taxon>Lophotrochozoa</taxon>
        <taxon>Mollusca</taxon>
        <taxon>Gastropoda</taxon>
        <taxon>Heterobranchia</taxon>
        <taxon>Euthyneura</taxon>
        <taxon>Panpulmonata</taxon>
        <taxon>Sacoglossa</taxon>
        <taxon>Placobranchoidea</taxon>
        <taxon>Plakobranchidae</taxon>
        <taxon>Elysia</taxon>
    </lineage>
</organism>
<evidence type="ECO:0000313" key="2">
    <source>
        <dbReference type="Proteomes" id="UP001283361"/>
    </source>
</evidence>
<sequence length="110" mass="12443">MKPINKGCCLGPETNSRTELLTYQILTVEGYVGSPESRLSKKVLAKSVYHEAVSKVRLGHFLPQGWLFPGSQQLTFDRTPSLLTFRKISDIKCHGRLELEAVHLYDPSHF</sequence>
<dbReference type="EMBL" id="JAWDGP010001251">
    <property type="protein sequence ID" value="KAK3793401.1"/>
    <property type="molecule type" value="Genomic_DNA"/>
</dbReference>
<accession>A0AAE1AU78</accession>
<keyword evidence="2" id="KW-1185">Reference proteome</keyword>
<gene>
    <name evidence="1" type="ORF">RRG08_039207</name>
</gene>
<comment type="caution">
    <text evidence="1">The sequence shown here is derived from an EMBL/GenBank/DDBJ whole genome shotgun (WGS) entry which is preliminary data.</text>
</comment>
<dbReference type="Proteomes" id="UP001283361">
    <property type="component" value="Unassembled WGS sequence"/>
</dbReference>
<proteinExistence type="predicted"/>
<name>A0AAE1AU78_9GAST</name>
<dbReference type="AlphaFoldDB" id="A0AAE1AU78"/>
<reference evidence="1" key="1">
    <citation type="journal article" date="2023" name="G3 (Bethesda)">
        <title>A reference genome for the long-term kleptoplast-retaining sea slug Elysia crispata morphotype clarki.</title>
        <authorList>
            <person name="Eastman K.E."/>
            <person name="Pendleton A.L."/>
            <person name="Shaikh M.A."/>
            <person name="Suttiyut T."/>
            <person name="Ogas R."/>
            <person name="Tomko P."/>
            <person name="Gavelis G."/>
            <person name="Widhalm J.R."/>
            <person name="Wisecaver J.H."/>
        </authorList>
    </citation>
    <scope>NUCLEOTIDE SEQUENCE</scope>
    <source>
        <strain evidence="1">ECLA1</strain>
    </source>
</reference>
<protein>
    <submittedName>
        <fullName evidence="1">Uncharacterized protein</fullName>
    </submittedName>
</protein>